<reference evidence="3 4" key="1">
    <citation type="journal article" date="2016" name="Proc. Natl. Acad. Sci. U.S.A.">
        <title>Comparative genomics of biotechnologically important yeasts.</title>
        <authorList>
            <person name="Riley R."/>
            <person name="Haridas S."/>
            <person name="Wolfe K.H."/>
            <person name="Lopes M.R."/>
            <person name="Hittinger C.T."/>
            <person name="Goeker M."/>
            <person name="Salamov A.A."/>
            <person name="Wisecaver J.H."/>
            <person name="Long T.M."/>
            <person name="Calvey C.H."/>
            <person name="Aerts A.L."/>
            <person name="Barry K.W."/>
            <person name="Choi C."/>
            <person name="Clum A."/>
            <person name="Coughlan A.Y."/>
            <person name="Deshpande S."/>
            <person name="Douglass A.P."/>
            <person name="Hanson S.J."/>
            <person name="Klenk H.-P."/>
            <person name="LaButti K.M."/>
            <person name="Lapidus A."/>
            <person name="Lindquist E.A."/>
            <person name="Lipzen A.M."/>
            <person name="Meier-Kolthoff J.P."/>
            <person name="Ohm R.A."/>
            <person name="Otillar R.P."/>
            <person name="Pangilinan J.L."/>
            <person name="Peng Y."/>
            <person name="Rokas A."/>
            <person name="Rosa C.A."/>
            <person name="Scheuner C."/>
            <person name="Sibirny A.A."/>
            <person name="Slot J.C."/>
            <person name="Stielow J.B."/>
            <person name="Sun H."/>
            <person name="Kurtzman C.P."/>
            <person name="Blackwell M."/>
            <person name="Grigoriev I.V."/>
            <person name="Jeffries T.W."/>
        </authorList>
    </citation>
    <scope>NUCLEOTIDE SEQUENCE [LARGE SCALE GENOMIC DNA]</scope>
    <source>
        <strain evidence="4">ATCC 58044 / CBS 1984 / NCYC 433 / NRRL Y-366-8</strain>
    </source>
</reference>
<dbReference type="RefSeq" id="XP_019036176.1">
    <property type="nucleotide sequence ID" value="XM_019185195.1"/>
</dbReference>
<feature type="compositionally biased region" description="Polar residues" evidence="2">
    <location>
        <begin position="26"/>
        <end position="38"/>
    </location>
</feature>
<gene>
    <name evidence="3" type="ORF">WICANDRAFT_81207</name>
</gene>
<feature type="region of interest" description="Disordered" evidence="2">
    <location>
        <begin position="1"/>
        <end position="38"/>
    </location>
</feature>
<evidence type="ECO:0000313" key="4">
    <source>
        <dbReference type="Proteomes" id="UP000094112"/>
    </source>
</evidence>
<accession>A0A1E3NUV7</accession>
<dbReference type="EMBL" id="KV454214">
    <property type="protein sequence ID" value="ODQ56969.1"/>
    <property type="molecule type" value="Genomic_DNA"/>
</dbReference>
<dbReference type="AlphaFoldDB" id="A0A1E3NUV7"/>
<proteinExistence type="predicted"/>
<evidence type="ECO:0000313" key="3">
    <source>
        <dbReference type="EMBL" id="ODQ56969.1"/>
    </source>
</evidence>
<evidence type="ECO:0000256" key="1">
    <source>
        <dbReference type="SAM" id="Coils"/>
    </source>
</evidence>
<feature type="compositionally biased region" description="Polar residues" evidence="2">
    <location>
        <begin position="1"/>
        <end position="10"/>
    </location>
</feature>
<keyword evidence="1" id="KW-0175">Coiled coil</keyword>
<organism evidence="3 4">
    <name type="scientific">Wickerhamomyces anomalus (strain ATCC 58044 / CBS 1984 / NCYC 433 / NRRL Y-366-8)</name>
    <name type="common">Yeast</name>
    <name type="synonym">Hansenula anomala</name>
    <dbReference type="NCBI Taxonomy" id="683960"/>
    <lineage>
        <taxon>Eukaryota</taxon>
        <taxon>Fungi</taxon>
        <taxon>Dikarya</taxon>
        <taxon>Ascomycota</taxon>
        <taxon>Saccharomycotina</taxon>
        <taxon>Saccharomycetes</taxon>
        <taxon>Phaffomycetales</taxon>
        <taxon>Wickerhamomycetaceae</taxon>
        <taxon>Wickerhamomyces</taxon>
    </lineage>
</organism>
<protein>
    <submittedName>
        <fullName evidence="3">Uncharacterized protein</fullName>
    </submittedName>
</protein>
<sequence>MPSIGTRTRSPANAVVAATNKVTKPSSKQNDSLRLSEQTSKALKSTDLETVKTTEIISFYYQPPTIGHPGLKWPVDVITCFTRLVREYREERYEELNTLSPDALFKIQDFLTKSFRLYSESFTIKNLKIQLDYIVKLYLFYYLPLSDEFNIDEYKNRWNTVQQNYASKKNWGIAKLGKLDKQEFDELVERRFDYVRNLNGFVEDLEVQSPKRPKFLEKKLKTKLEEINTLMFEIAKLESKKKKTKENKEKIKELEIKYKSISEKHKDELDEIRVLRWERKCAKGRKLSHLIRSWDRKLDPRERKWAGMIADNVNETEEETLDDILRQSTDEKKFNKFYEYLKLDI</sequence>
<evidence type="ECO:0000256" key="2">
    <source>
        <dbReference type="SAM" id="MobiDB-lite"/>
    </source>
</evidence>
<feature type="compositionally biased region" description="Low complexity" evidence="2">
    <location>
        <begin position="11"/>
        <end position="25"/>
    </location>
</feature>
<keyword evidence="4" id="KW-1185">Reference proteome</keyword>
<feature type="coiled-coil region" evidence="1">
    <location>
        <begin position="220"/>
        <end position="271"/>
    </location>
</feature>
<name>A0A1E3NUV7_WICAA</name>
<dbReference type="GeneID" id="30202441"/>
<dbReference type="Proteomes" id="UP000094112">
    <property type="component" value="Unassembled WGS sequence"/>
</dbReference>